<evidence type="ECO:0000256" key="1">
    <source>
        <dbReference type="SAM" id="MobiDB-lite"/>
    </source>
</evidence>
<dbReference type="EMBL" id="JBGFUD010000902">
    <property type="protein sequence ID" value="MFH4975434.1"/>
    <property type="molecule type" value="Genomic_DNA"/>
</dbReference>
<name>A0ABD6E5V3_9BILA</name>
<protein>
    <submittedName>
        <fullName evidence="2">Uncharacterized protein</fullName>
    </submittedName>
</protein>
<dbReference type="AlphaFoldDB" id="A0ABD6E5V3"/>
<keyword evidence="3" id="KW-1185">Reference proteome</keyword>
<organism evidence="2 3">
    <name type="scientific">Gnathostoma spinigerum</name>
    <dbReference type="NCBI Taxonomy" id="75299"/>
    <lineage>
        <taxon>Eukaryota</taxon>
        <taxon>Metazoa</taxon>
        <taxon>Ecdysozoa</taxon>
        <taxon>Nematoda</taxon>
        <taxon>Chromadorea</taxon>
        <taxon>Rhabditida</taxon>
        <taxon>Spirurina</taxon>
        <taxon>Gnathostomatomorpha</taxon>
        <taxon>Gnathostomatoidea</taxon>
        <taxon>Gnathostomatidae</taxon>
        <taxon>Gnathostoma</taxon>
    </lineage>
</organism>
<dbReference type="Proteomes" id="UP001608902">
    <property type="component" value="Unassembled WGS sequence"/>
</dbReference>
<dbReference type="Pfam" id="PF13270">
    <property type="entry name" value="CCDC28"/>
    <property type="match status" value="1"/>
</dbReference>
<feature type="region of interest" description="Disordered" evidence="1">
    <location>
        <begin position="75"/>
        <end position="100"/>
    </location>
</feature>
<comment type="caution">
    <text evidence="2">The sequence shown here is derived from an EMBL/GenBank/DDBJ whole genome shotgun (WGS) entry which is preliminary data.</text>
</comment>
<gene>
    <name evidence="2" type="ORF">AB6A40_002143</name>
</gene>
<accession>A0ABD6E5V3</accession>
<evidence type="ECO:0000313" key="3">
    <source>
        <dbReference type="Proteomes" id="UP001608902"/>
    </source>
</evidence>
<dbReference type="InterPro" id="IPR025271">
    <property type="entry name" value="CCDC28"/>
</dbReference>
<sequence length="221" mass="24776">MSSVARNETINVTDTAKNTSTVARPDDLAFTGDMHQTNLTVDKKDEEWFEPVSSANTPITLTELHGNMDGSSNIRVDGGTEQGSPSKTIRHQHTSSGPLKVPLEPGDAVGGDIDSMEQSLISLLEDFQSGRMCAFSEDRLIQMRCFRREMEELTACHVHIHKMQLDNALISEKELDKQYDILFRRLDSLQDSINKITHMDDQLHLRHIGDENIVDPDDSEA</sequence>
<evidence type="ECO:0000313" key="2">
    <source>
        <dbReference type="EMBL" id="MFH4975434.1"/>
    </source>
</evidence>
<proteinExistence type="predicted"/>
<reference evidence="2 3" key="1">
    <citation type="submission" date="2024-08" db="EMBL/GenBank/DDBJ databases">
        <title>Gnathostoma spinigerum genome.</title>
        <authorList>
            <person name="Gonzalez-Bertolin B."/>
            <person name="Monzon S."/>
            <person name="Zaballos A."/>
            <person name="Jimenez P."/>
            <person name="Dekumyoy P."/>
            <person name="Varona S."/>
            <person name="Cuesta I."/>
            <person name="Sumanam S."/>
            <person name="Adisakwattana P."/>
            <person name="Gasser R.B."/>
            <person name="Hernandez-Gonzalez A."/>
            <person name="Young N.D."/>
            <person name="Perteguer M.J."/>
        </authorList>
    </citation>
    <scope>NUCLEOTIDE SEQUENCE [LARGE SCALE GENOMIC DNA]</scope>
    <source>
        <strain evidence="2">AL3</strain>
        <tissue evidence="2">Liver</tissue>
    </source>
</reference>